<dbReference type="AlphaFoldDB" id="A0A8S3YWX6"/>
<keyword evidence="4" id="KW-0808">Transferase</keyword>
<keyword evidence="9" id="KW-0325">Glycoprotein</keyword>
<dbReference type="EMBL" id="CAJHNH020001123">
    <property type="protein sequence ID" value="CAG5121623.1"/>
    <property type="molecule type" value="Genomic_DNA"/>
</dbReference>
<evidence type="ECO:0000256" key="7">
    <source>
        <dbReference type="ARBA" id="ARBA00022989"/>
    </source>
</evidence>
<organism evidence="11 12">
    <name type="scientific">Candidula unifasciata</name>
    <dbReference type="NCBI Taxonomy" id="100452"/>
    <lineage>
        <taxon>Eukaryota</taxon>
        <taxon>Metazoa</taxon>
        <taxon>Spiralia</taxon>
        <taxon>Lophotrochozoa</taxon>
        <taxon>Mollusca</taxon>
        <taxon>Gastropoda</taxon>
        <taxon>Heterobranchia</taxon>
        <taxon>Euthyneura</taxon>
        <taxon>Panpulmonata</taxon>
        <taxon>Eupulmonata</taxon>
        <taxon>Stylommatophora</taxon>
        <taxon>Helicina</taxon>
        <taxon>Helicoidea</taxon>
        <taxon>Geomitridae</taxon>
        <taxon>Candidula</taxon>
    </lineage>
</organism>
<comment type="pathway">
    <text evidence="2">Protein modification; protein glycosylation.</text>
</comment>
<keyword evidence="5" id="KW-0812">Transmembrane</keyword>
<evidence type="ECO:0000256" key="6">
    <source>
        <dbReference type="ARBA" id="ARBA00022968"/>
    </source>
</evidence>
<dbReference type="Pfam" id="PF02485">
    <property type="entry name" value="Branch"/>
    <property type="match status" value="1"/>
</dbReference>
<protein>
    <submittedName>
        <fullName evidence="11">Uncharacterized protein</fullName>
    </submittedName>
</protein>
<comment type="similarity">
    <text evidence="10">Belongs to the glycosyltransferase 14 family.</text>
</comment>
<evidence type="ECO:0000256" key="3">
    <source>
        <dbReference type="ARBA" id="ARBA00022676"/>
    </source>
</evidence>
<sequence length="351" mass="41093">MFEILLQTARRSRLSEATGQIRGDDVERQFPLAYVILVHKDFEHLERLLRTIYMPQHSICIHVDNKVPDSLKQAVSSLVRCFPNVVLASKPQDIIYAHMSRLLADVVCMQDLVHKDRSWRYLINYAATEFPLRTNLETVKILQALHGLNDIHEQYERRLEQRYKTEFHVIDGRIKQTKIALPPPPFNITIVKGQAYNTFSRAFLEWVFTDEKPRALLEWCNKTYSPDEHYWASLNDLYHNAFLESPGGFKGHPDKKGYITRFISWQYTNPKWKCRGKIVHNICIFSALDLPGLLPEMHLAANKFDLTLDPLAYSCMEELLENRTRAHLPFSLQDYTRLYFVNYKPPSNTSH</sequence>
<keyword evidence="3" id="KW-0328">Glycosyltransferase</keyword>
<reference evidence="11" key="1">
    <citation type="submission" date="2021-04" db="EMBL/GenBank/DDBJ databases">
        <authorList>
            <consortium name="Molecular Ecology Group"/>
        </authorList>
    </citation>
    <scope>NUCLEOTIDE SEQUENCE</scope>
</reference>
<accession>A0A8S3YWX6</accession>
<keyword evidence="7" id="KW-1133">Transmembrane helix</keyword>
<name>A0A8S3YWX6_9EUPU</name>
<evidence type="ECO:0000313" key="12">
    <source>
        <dbReference type="Proteomes" id="UP000678393"/>
    </source>
</evidence>
<evidence type="ECO:0000256" key="1">
    <source>
        <dbReference type="ARBA" id="ARBA00004606"/>
    </source>
</evidence>
<dbReference type="OrthoDB" id="2019572at2759"/>
<evidence type="ECO:0000256" key="8">
    <source>
        <dbReference type="ARBA" id="ARBA00023136"/>
    </source>
</evidence>
<evidence type="ECO:0000313" key="11">
    <source>
        <dbReference type="EMBL" id="CAG5121623.1"/>
    </source>
</evidence>
<gene>
    <name evidence="11" type="ORF">CUNI_LOCUS7181</name>
</gene>
<proteinExistence type="inferred from homology"/>
<evidence type="ECO:0000256" key="2">
    <source>
        <dbReference type="ARBA" id="ARBA00004922"/>
    </source>
</evidence>
<comment type="caution">
    <text evidence="11">The sequence shown here is derived from an EMBL/GenBank/DDBJ whole genome shotgun (WGS) entry which is preliminary data.</text>
</comment>
<evidence type="ECO:0000256" key="5">
    <source>
        <dbReference type="ARBA" id="ARBA00022692"/>
    </source>
</evidence>
<comment type="subcellular location">
    <subcellularLocation>
        <location evidence="1">Membrane</location>
        <topology evidence="1">Single-pass type II membrane protein</topology>
    </subcellularLocation>
</comment>
<evidence type="ECO:0000256" key="9">
    <source>
        <dbReference type="ARBA" id="ARBA00023180"/>
    </source>
</evidence>
<dbReference type="InterPro" id="IPR003406">
    <property type="entry name" value="Glyco_trans_14"/>
</dbReference>
<dbReference type="PANTHER" id="PTHR19297">
    <property type="entry name" value="GLYCOSYLTRANSFERASE 14 FAMILY MEMBER"/>
    <property type="match status" value="1"/>
</dbReference>
<evidence type="ECO:0000256" key="4">
    <source>
        <dbReference type="ARBA" id="ARBA00022679"/>
    </source>
</evidence>
<keyword evidence="6" id="KW-0735">Signal-anchor</keyword>
<evidence type="ECO:0000256" key="10">
    <source>
        <dbReference type="ARBA" id="ARBA00038150"/>
    </source>
</evidence>
<dbReference type="PANTHER" id="PTHR19297:SF191">
    <property type="entry name" value="PROTEIN XYLOSYLTRANSFERASE"/>
    <property type="match status" value="1"/>
</dbReference>
<keyword evidence="8" id="KW-0472">Membrane</keyword>
<dbReference type="Proteomes" id="UP000678393">
    <property type="component" value="Unassembled WGS sequence"/>
</dbReference>
<dbReference type="GO" id="GO:0016020">
    <property type="term" value="C:membrane"/>
    <property type="evidence" value="ECO:0007669"/>
    <property type="project" value="UniProtKB-SubCell"/>
</dbReference>
<dbReference type="GO" id="GO:0008375">
    <property type="term" value="F:acetylglucosaminyltransferase activity"/>
    <property type="evidence" value="ECO:0007669"/>
    <property type="project" value="TreeGrafter"/>
</dbReference>
<keyword evidence="12" id="KW-1185">Reference proteome</keyword>